<dbReference type="PANTHER" id="PTHR47926">
    <property type="entry name" value="PENTATRICOPEPTIDE REPEAT-CONTAINING PROTEIN"/>
    <property type="match status" value="1"/>
</dbReference>
<evidence type="ECO:0000313" key="3">
    <source>
        <dbReference type="EMBL" id="KAF9598836.1"/>
    </source>
</evidence>
<evidence type="ECO:0000256" key="1">
    <source>
        <dbReference type="ARBA" id="ARBA00022737"/>
    </source>
</evidence>
<accession>A0A835HGX4</accession>
<keyword evidence="1" id="KW-0677">Repeat</keyword>
<feature type="repeat" description="PPR" evidence="2">
    <location>
        <begin position="194"/>
        <end position="229"/>
    </location>
</feature>
<dbReference type="PROSITE" id="PS51375">
    <property type="entry name" value="PPR"/>
    <property type="match status" value="5"/>
</dbReference>
<feature type="repeat" description="PPR" evidence="2">
    <location>
        <begin position="529"/>
        <end position="564"/>
    </location>
</feature>
<evidence type="ECO:0000313" key="4">
    <source>
        <dbReference type="Proteomes" id="UP000631114"/>
    </source>
</evidence>
<dbReference type="FunFam" id="1.25.40.10:FF:000453">
    <property type="entry name" value="Pentatricopeptide repeat-containing protein mitochondrial"/>
    <property type="match status" value="1"/>
</dbReference>
<evidence type="ECO:0008006" key="5">
    <source>
        <dbReference type="Google" id="ProtNLM"/>
    </source>
</evidence>
<dbReference type="Proteomes" id="UP000631114">
    <property type="component" value="Unassembled WGS sequence"/>
</dbReference>
<dbReference type="GO" id="GO:0003723">
    <property type="term" value="F:RNA binding"/>
    <property type="evidence" value="ECO:0007669"/>
    <property type="project" value="InterPro"/>
</dbReference>
<dbReference type="EMBL" id="JADFTS010000007">
    <property type="protein sequence ID" value="KAF9598836.1"/>
    <property type="molecule type" value="Genomic_DNA"/>
</dbReference>
<dbReference type="FunFam" id="1.25.40.10:FF:000196">
    <property type="entry name" value="Pentatricopeptide repeat-containing protein At4g14850"/>
    <property type="match status" value="1"/>
</dbReference>
<feature type="repeat" description="PPR" evidence="2">
    <location>
        <begin position="265"/>
        <end position="299"/>
    </location>
</feature>
<dbReference type="Pfam" id="PF13041">
    <property type="entry name" value="PPR_2"/>
    <property type="match status" value="1"/>
</dbReference>
<proteinExistence type="predicted"/>
<dbReference type="InterPro" id="IPR046848">
    <property type="entry name" value="E_motif"/>
</dbReference>
<dbReference type="Pfam" id="PF20431">
    <property type="entry name" value="E_motif"/>
    <property type="match status" value="1"/>
</dbReference>
<feature type="repeat" description="PPR" evidence="2">
    <location>
        <begin position="494"/>
        <end position="528"/>
    </location>
</feature>
<feature type="repeat" description="PPR" evidence="2">
    <location>
        <begin position="631"/>
        <end position="665"/>
    </location>
</feature>
<name>A0A835HGX4_9MAGN</name>
<keyword evidence="4" id="KW-1185">Reference proteome</keyword>
<protein>
    <recommendedName>
        <fullName evidence="5">Pentatricopeptide repeat-containing protein</fullName>
    </recommendedName>
</protein>
<dbReference type="OrthoDB" id="185373at2759"/>
<evidence type="ECO:0000256" key="2">
    <source>
        <dbReference type="PROSITE-ProRule" id="PRU00708"/>
    </source>
</evidence>
<dbReference type="Pfam" id="PF01535">
    <property type="entry name" value="PPR"/>
    <property type="match status" value="7"/>
</dbReference>
<dbReference type="InterPro" id="IPR002885">
    <property type="entry name" value="PPR_rpt"/>
</dbReference>
<dbReference type="SUPFAM" id="SSF48452">
    <property type="entry name" value="TPR-like"/>
    <property type="match status" value="1"/>
</dbReference>
<sequence>MLCSLHQNQAFEALQILKNQITLGGGPPAVDEVSIAIGLKACRGDTKLGLQIHGCAIVSGLDLYLTVLNGLMSMYCKAGKNDEAIEIFENIECPDNVSWNTVISGSRGCEDGVELAIRMHRMGFEFDDVTYTSVLKFCSDSEELVLFGIQLHCRIIKFGFEFETYVGNALIALYSRWGRLEESERVFVEMPNRDLVSWNSMLSGLTQDGRHALEGIGVFMGMVREGLKLDHVSFSSVVAACGHERSLELGRGIHCSILKTGYETHVSVCNVLISMYSKCEVVEDANKVFESMIERNVVSWTTAISMNEENALSLFIAMRLDGVYPNEVTFVGLIHALSIKNLLREGQMIHGFCTKTGFVSQLVVSNSLITMYTKFESMEEAKKVFDEVTVKNIIAWNALISGYAQNRLYQEAIETYLSALQESQPDQFTFGSVLNAIGGAESISLSHGRRCHSRIIKLGLNTDLIVSVALLDMYAKRGSIDESGRVFQEIPQKSLVTWTAIISAYARHGDYEAVMGLFDKMEKERTKPDSITFLSVLTACGRRGMVDMGLNMFDKMVKDYDIEPFPEHYSCIVDMLGRVGRLEEAEKFVGKMSTRPGLSALQSLLGACKMHGNVEIGNRVAEALMDMEPTESGSYILLSNMYAEKGEWEKAAKIRKGMRERGVKKEVGFSWVDVGDTDGSMYMHGFSSDDKSHAQSEEIYRMGDISFLGRDPILTEEIIVYNADVGAFHYPSDHFQIEMEVGLPQH</sequence>
<dbReference type="NCBIfam" id="TIGR00756">
    <property type="entry name" value="PPR"/>
    <property type="match status" value="5"/>
</dbReference>
<dbReference type="PANTHER" id="PTHR47926:SF524">
    <property type="entry name" value="(WILD MALAYSIAN BANANA) HYPOTHETICAL PROTEIN"/>
    <property type="match status" value="1"/>
</dbReference>
<dbReference type="InterPro" id="IPR011990">
    <property type="entry name" value="TPR-like_helical_dom_sf"/>
</dbReference>
<reference evidence="3 4" key="1">
    <citation type="submission" date="2020-10" db="EMBL/GenBank/DDBJ databases">
        <title>The Coptis chinensis genome and diversification of protoberbering-type alkaloids.</title>
        <authorList>
            <person name="Wang B."/>
            <person name="Shu S."/>
            <person name="Song C."/>
            <person name="Liu Y."/>
        </authorList>
    </citation>
    <scope>NUCLEOTIDE SEQUENCE [LARGE SCALE GENOMIC DNA]</scope>
    <source>
        <strain evidence="3">HL-2020</strain>
        <tissue evidence="3">Leaf</tissue>
    </source>
</reference>
<organism evidence="3 4">
    <name type="scientific">Coptis chinensis</name>
    <dbReference type="NCBI Taxonomy" id="261450"/>
    <lineage>
        <taxon>Eukaryota</taxon>
        <taxon>Viridiplantae</taxon>
        <taxon>Streptophyta</taxon>
        <taxon>Embryophyta</taxon>
        <taxon>Tracheophyta</taxon>
        <taxon>Spermatophyta</taxon>
        <taxon>Magnoliopsida</taxon>
        <taxon>Ranunculales</taxon>
        <taxon>Ranunculaceae</taxon>
        <taxon>Coptidoideae</taxon>
        <taxon>Coptis</taxon>
    </lineage>
</organism>
<dbReference type="Gene3D" id="1.25.40.10">
    <property type="entry name" value="Tetratricopeptide repeat domain"/>
    <property type="match status" value="6"/>
</dbReference>
<dbReference type="AlphaFoldDB" id="A0A835HGX4"/>
<dbReference type="FunFam" id="1.25.40.10:FF:000573">
    <property type="entry name" value="Pentatricopeptide repeat-containing protein mitochondrial"/>
    <property type="match status" value="1"/>
</dbReference>
<gene>
    <name evidence="3" type="ORF">IFM89_031504</name>
</gene>
<dbReference type="GO" id="GO:0009451">
    <property type="term" value="P:RNA modification"/>
    <property type="evidence" value="ECO:0007669"/>
    <property type="project" value="InterPro"/>
</dbReference>
<dbReference type="InterPro" id="IPR046960">
    <property type="entry name" value="PPR_At4g14850-like_plant"/>
</dbReference>
<comment type="caution">
    <text evidence="3">The sequence shown here is derived from an EMBL/GenBank/DDBJ whole genome shotgun (WGS) entry which is preliminary data.</text>
</comment>